<feature type="chain" id="PRO_5042887864" evidence="1">
    <location>
        <begin position="19"/>
        <end position="74"/>
    </location>
</feature>
<reference evidence="2 3" key="1">
    <citation type="submission" date="2024-01" db="EMBL/GenBank/DDBJ databases">
        <title>Genome assemblies of Stephania.</title>
        <authorList>
            <person name="Yang L."/>
        </authorList>
    </citation>
    <scope>NUCLEOTIDE SEQUENCE [LARGE SCALE GENOMIC DNA]</scope>
    <source>
        <strain evidence="2">YNDBR</strain>
        <tissue evidence="2">Leaf</tissue>
    </source>
</reference>
<keyword evidence="3" id="KW-1185">Reference proteome</keyword>
<evidence type="ECO:0000313" key="2">
    <source>
        <dbReference type="EMBL" id="KAK9159576.1"/>
    </source>
</evidence>
<dbReference type="InterPro" id="IPR040273">
    <property type="entry name" value="PIP1"/>
</dbReference>
<proteinExistence type="predicted"/>
<protein>
    <submittedName>
        <fullName evidence="2">Uncharacterized protein</fullName>
    </submittedName>
</protein>
<evidence type="ECO:0000256" key="1">
    <source>
        <dbReference type="SAM" id="SignalP"/>
    </source>
</evidence>
<comment type="caution">
    <text evidence="2">The sequence shown here is derived from an EMBL/GenBank/DDBJ whole genome shotgun (WGS) entry which is preliminary data.</text>
</comment>
<dbReference type="Proteomes" id="UP001420932">
    <property type="component" value="Unassembled WGS sequence"/>
</dbReference>
<feature type="signal peptide" evidence="1">
    <location>
        <begin position="1"/>
        <end position="18"/>
    </location>
</feature>
<dbReference type="EMBL" id="JBBNAF010000003">
    <property type="protein sequence ID" value="KAK9159576.1"/>
    <property type="molecule type" value="Genomic_DNA"/>
</dbReference>
<dbReference type="AlphaFoldDB" id="A0AAP0KVN3"/>
<accession>A0AAP0KVN3</accession>
<keyword evidence="1" id="KW-0732">Signal</keyword>
<dbReference type="PANTHER" id="PTHR37245:SF4">
    <property type="entry name" value="PAMP-INDUCED SECRETED PEPTIDE 1"/>
    <property type="match status" value="1"/>
</dbReference>
<name>A0AAP0KVN3_9MAGN</name>
<sequence>MNMRRACAFLLVFVVVAAIVVGNGGVEASRLMPEDFACANHLATYPSAGEKARATLSCWLNKLESGPSPRGPGH</sequence>
<gene>
    <name evidence="2" type="ORF">Syun_005917</name>
</gene>
<dbReference type="GO" id="GO:0006952">
    <property type="term" value="P:defense response"/>
    <property type="evidence" value="ECO:0007669"/>
    <property type="project" value="InterPro"/>
</dbReference>
<dbReference type="PANTHER" id="PTHR37245">
    <property type="entry name" value="PAMP-INDUCED SECRETED PEPTIDE 1"/>
    <property type="match status" value="1"/>
</dbReference>
<evidence type="ECO:0000313" key="3">
    <source>
        <dbReference type="Proteomes" id="UP001420932"/>
    </source>
</evidence>
<organism evidence="2 3">
    <name type="scientific">Stephania yunnanensis</name>
    <dbReference type="NCBI Taxonomy" id="152371"/>
    <lineage>
        <taxon>Eukaryota</taxon>
        <taxon>Viridiplantae</taxon>
        <taxon>Streptophyta</taxon>
        <taxon>Embryophyta</taxon>
        <taxon>Tracheophyta</taxon>
        <taxon>Spermatophyta</taxon>
        <taxon>Magnoliopsida</taxon>
        <taxon>Ranunculales</taxon>
        <taxon>Menispermaceae</taxon>
        <taxon>Menispermoideae</taxon>
        <taxon>Cissampelideae</taxon>
        <taxon>Stephania</taxon>
    </lineage>
</organism>